<organism evidence="3 4">
    <name type="scientific">Stecheria intestinalis</name>
    <dbReference type="NCBI Taxonomy" id="2606630"/>
    <lineage>
        <taxon>Bacteria</taxon>
        <taxon>Bacillati</taxon>
        <taxon>Bacillota</taxon>
        <taxon>Erysipelotrichia</taxon>
        <taxon>Erysipelotrichales</taxon>
        <taxon>Erysipelotrichaceae</taxon>
        <taxon>Stecheria</taxon>
    </lineage>
</organism>
<dbReference type="SUPFAM" id="SSF50370">
    <property type="entry name" value="Ricin B-like lectins"/>
    <property type="match status" value="1"/>
</dbReference>
<dbReference type="Proteomes" id="UP000461880">
    <property type="component" value="Unassembled WGS sequence"/>
</dbReference>
<dbReference type="InterPro" id="IPR011040">
    <property type="entry name" value="Sialidase"/>
</dbReference>
<keyword evidence="4" id="KW-1185">Reference proteome</keyword>
<dbReference type="InterPro" id="IPR000772">
    <property type="entry name" value="Ricin_B_lectin"/>
</dbReference>
<dbReference type="PANTHER" id="PTHR38792">
    <property type="entry name" value="BNR/ASP-BOX REPEAT DOMAIN PROTEIN (AFU_ORTHOLOGUE AFUA_7G06430)-RELATED"/>
    <property type="match status" value="1"/>
</dbReference>
<dbReference type="CDD" id="cd00161">
    <property type="entry name" value="beta-trefoil_Ricin-like"/>
    <property type="match status" value="1"/>
</dbReference>
<dbReference type="InterPro" id="IPR007934">
    <property type="entry name" value="AbfB_ABD"/>
</dbReference>
<dbReference type="SUPFAM" id="SSF50939">
    <property type="entry name" value="Sialidases"/>
    <property type="match status" value="1"/>
</dbReference>
<comment type="caution">
    <text evidence="3">The sequence shown here is derived from an EMBL/GenBank/DDBJ whole genome shotgun (WGS) entry which is preliminary data.</text>
</comment>
<dbReference type="GO" id="GO:0046373">
    <property type="term" value="P:L-arabinose metabolic process"/>
    <property type="evidence" value="ECO:0007669"/>
    <property type="project" value="InterPro"/>
</dbReference>
<evidence type="ECO:0000313" key="3">
    <source>
        <dbReference type="EMBL" id="MSS58417.1"/>
    </source>
</evidence>
<evidence type="ECO:0000259" key="2">
    <source>
        <dbReference type="SMART" id="SM00458"/>
    </source>
</evidence>
<dbReference type="AlphaFoldDB" id="A0A7X2NRY0"/>
<dbReference type="GO" id="GO:0046556">
    <property type="term" value="F:alpha-L-arabinofuranosidase activity"/>
    <property type="evidence" value="ECO:0007669"/>
    <property type="project" value="InterPro"/>
</dbReference>
<gene>
    <name evidence="3" type="ORF">FYJ51_05815</name>
</gene>
<accession>A0A7X2NRY0</accession>
<dbReference type="RefSeq" id="WP_154504175.1">
    <property type="nucleotide sequence ID" value="NZ_VUMN01000011.1"/>
</dbReference>
<dbReference type="SUPFAM" id="SSF110221">
    <property type="entry name" value="AbfB domain"/>
    <property type="match status" value="1"/>
</dbReference>
<dbReference type="CDD" id="cd15482">
    <property type="entry name" value="Sialidase_non-viral"/>
    <property type="match status" value="2"/>
</dbReference>
<evidence type="ECO:0000313" key="4">
    <source>
        <dbReference type="Proteomes" id="UP000461880"/>
    </source>
</evidence>
<feature type="chain" id="PRO_5031369677" evidence="1">
    <location>
        <begin position="26"/>
        <end position="671"/>
    </location>
</feature>
<dbReference type="Pfam" id="PF05270">
    <property type="entry name" value="AbfB"/>
    <property type="match status" value="1"/>
</dbReference>
<dbReference type="PROSITE" id="PS50231">
    <property type="entry name" value="RICIN_B_LECTIN"/>
    <property type="match status" value="1"/>
</dbReference>
<dbReference type="InterPro" id="IPR036278">
    <property type="entry name" value="Sialidase_sf"/>
</dbReference>
<protein>
    <submittedName>
        <fullName evidence="3">Alpha-L-arabinofuranosidase</fullName>
    </submittedName>
</protein>
<reference evidence="3 4" key="1">
    <citation type="submission" date="2019-08" db="EMBL/GenBank/DDBJ databases">
        <title>In-depth cultivation of the pig gut microbiome towards novel bacterial diversity and tailored functional studies.</title>
        <authorList>
            <person name="Wylensek D."/>
            <person name="Hitch T.C.A."/>
            <person name="Clavel T."/>
        </authorList>
    </citation>
    <scope>NUCLEOTIDE SEQUENCE [LARGE SCALE GENOMIC DNA]</scope>
    <source>
        <strain evidence="3 4">Oil+RF-744-GAM-WT-6</strain>
    </source>
</reference>
<dbReference type="CDD" id="cd23399">
    <property type="entry name" value="beta-trefoil_ABD_ABFB"/>
    <property type="match status" value="1"/>
</dbReference>
<dbReference type="Gene3D" id="2.80.10.50">
    <property type="match status" value="2"/>
</dbReference>
<keyword evidence="1" id="KW-0732">Signal</keyword>
<dbReference type="Pfam" id="PF13088">
    <property type="entry name" value="BNR_2"/>
    <property type="match status" value="1"/>
</dbReference>
<feature type="domain" description="Ricin B lectin" evidence="2">
    <location>
        <begin position="391"/>
        <end position="529"/>
    </location>
</feature>
<dbReference type="InterPro" id="IPR036195">
    <property type="entry name" value="AbfB_ABD_sf"/>
</dbReference>
<feature type="signal peptide" evidence="1">
    <location>
        <begin position="1"/>
        <end position="25"/>
    </location>
</feature>
<evidence type="ECO:0000256" key="1">
    <source>
        <dbReference type="SAM" id="SignalP"/>
    </source>
</evidence>
<dbReference type="InterPro" id="IPR035992">
    <property type="entry name" value="Ricin_B-like_lectins"/>
</dbReference>
<sequence>MKKRIMRGIAIILSCFLFPLTNLLAEDISGTTISGNAAEPNGFYERSVRLNNNDLLMTWCREFPINSNWQGMKSYLFFKSSDNGKTWTQVSELDPSNWERLSSDKMGMCGMYVLPQTVGNYSAGTVLFATSDWSSNEYCIHIWRSEDNGITWQKHSDLAARGTDNQTVWEPEFQMLSDGSLVCYYSDERQEGYDQCIAEEISTDGGITWGSYSIIAGKYVEGWVRGVSPTQWRPGMPRVEKLSNGSYFMVYENIGDGNNGKVSYRISSDGINWGEQSDIGTLILSGSYECHQCPELAVLNNGTGADTIFVRGMNDTCSPSELFMSTDHGQSWQLAEAPLTLVRNENKGSSWSGTLLGFDNHLVEINNYYNGSWNEIRSNSAYLSNGQIFVNGAEYKISNSANNFCLDDAGGSTSWGTTMILWTDNNEKTQSWMTHDNGDGSFTLINQFSNLALDNPNGSNADGTLIQQWDVNYSPAESWRFLAAGNGYFRIQNVCSGLYLDTENNSTSLHANIAQNSLSDSATQLWKIERIYSIARFRSFNISDCHVYHDTSGSLLIANQSTSLALKSSQWKLVNGLADSNAVSFESVDQPGYYLRHKDGKVIISQNDGTDLFKNDATWIMHEGLSDTSGNSFETYNYSGQYIRHYNSYLIISSITTDLDKLDATFILEKQ</sequence>
<dbReference type="SMART" id="SM00458">
    <property type="entry name" value="RICIN"/>
    <property type="match status" value="1"/>
</dbReference>
<dbReference type="Gene3D" id="2.120.10.10">
    <property type="match status" value="1"/>
</dbReference>
<proteinExistence type="predicted"/>
<dbReference type="EMBL" id="VUMN01000011">
    <property type="protein sequence ID" value="MSS58417.1"/>
    <property type="molecule type" value="Genomic_DNA"/>
</dbReference>
<dbReference type="Pfam" id="PF14200">
    <property type="entry name" value="RicinB_lectin_2"/>
    <property type="match status" value="2"/>
</dbReference>
<name>A0A7X2NRY0_9FIRM</name>
<dbReference type="PANTHER" id="PTHR38792:SF3">
    <property type="entry name" value="BNR_ASP-BOX REPEAT DOMAIN PROTEIN (AFU_ORTHOLOGUE AFUA_7G06430)-RELATED"/>
    <property type="match status" value="1"/>
</dbReference>